<dbReference type="InterPro" id="IPR008949">
    <property type="entry name" value="Isoprenoid_synthase_dom_sf"/>
</dbReference>
<evidence type="ECO:0000256" key="1">
    <source>
        <dbReference type="ARBA" id="ARBA00001946"/>
    </source>
</evidence>
<keyword evidence="3 6" id="KW-0808">Transferase</keyword>
<name>A0A2N6VMY0_9MICO</name>
<reference evidence="7 8" key="1">
    <citation type="submission" date="2017-09" db="EMBL/GenBank/DDBJ databases">
        <title>Bacterial strain isolated from the female urinary microbiota.</title>
        <authorList>
            <person name="Thomas-White K."/>
            <person name="Kumar N."/>
            <person name="Forster S."/>
            <person name="Putonti C."/>
            <person name="Lawley T."/>
            <person name="Wolfe A.J."/>
        </authorList>
    </citation>
    <scope>NUCLEOTIDE SEQUENCE [LARGE SCALE GENOMIC DNA]</scope>
    <source>
        <strain evidence="7 8">UMB1301</strain>
    </source>
</reference>
<proteinExistence type="inferred from homology"/>
<dbReference type="GO" id="GO:0008299">
    <property type="term" value="P:isoprenoid biosynthetic process"/>
    <property type="evidence" value="ECO:0007669"/>
    <property type="project" value="InterPro"/>
</dbReference>
<dbReference type="SFLD" id="SFLDG01017">
    <property type="entry name" value="Polyprenyl_Transferase_Like"/>
    <property type="match status" value="1"/>
</dbReference>
<keyword evidence="4" id="KW-0479">Metal-binding</keyword>
<evidence type="ECO:0000313" key="8">
    <source>
        <dbReference type="Proteomes" id="UP000235598"/>
    </source>
</evidence>
<protein>
    <submittedName>
        <fullName evidence="7">Geranylgeranyl pyrophosphate synthase</fullName>
    </submittedName>
</protein>
<comment type="cofactor">
    <cofactor evidence="1">
        <name>Mg(2+)</name>
        <dbReference type="ChEBI" id="CHEBI:18420"/>
    </cofactor>
</comment>
<dbReference type="SUPFAM" id="SSF48576">
    <property type="entry name" value="Terpenoid synthases"/>
    <property type="match status" value="1"/>
</dbReference>
<evidence type="ECO:0000256" key="6">
    <source>
        <dbReference type="RuleBase" id="RU004466"/>
    </source>
</evidence>
<dbReference type="RefSeq" id="WP_102238510.1">
    <property type="nucleotide sequence ID" value="NZ_PNHK01000002.1"/>
</dbReference>
<dbReference type="InterPro" id="IPR033749">
    <property type="entry name" value="Polyprenyl_synt_CS"/>
</dbReference>
<sequence>MTSTSTPKNHGRLALDAVGGSLSDDVSNMLVDELQKVETVLDASVSQTSAFADETSHHLMRAGGKRVRPMLVLLCSLLGGGVSPRVHTAAAAVELVHLASLYHDDVMDEAPKRRGALSAHEKWGNNVAILTGDLLFARASQLSLEVGAEAMQVQAETFERLVLGQLHEFVGATESDDPIEHYLSVLADKTGSLISASCQFGVIASDGPAELRPVVKEYGEAVGVAFQLADDVIDLTVDGKDSGKTPGTDLREGVATLPVLLARKAAEAGDESAAEVVTKVDSDLTEDAALEDARQALAGHQVLEQTRAEARAWADRAVEALAPLPDGEIKDALTTFAYGTVERAR</sequence>
<dbReference type="InterPro" id="IPR000092">
    <property type="entry name" value="Polyprenyl_synt"/>
</dbReference>
<dbReference type="Proteomes" id="UP000235598">
    <property type="component" value="Unassembled WGS sequence"/>
</dbReference>
<evidence type="ECO:0000256" key="4">
    <source>
        <dbReference type="ARBA" id="ARBA00022723"/>
    </source>
</evidence>
<dbReference type="EMBL" id="PNHK01000002">
    <property type="protein sequence ID" value="PMD05476.1"/>
    <property type="molecule type" value="Genomic_DNA"/>
</dbReference>
<evidence type="ECO:0000256" key="5">
    <source>
        <dbReference type="ARBA" id="ARBA00022842"/>
    </source>
</evidence>
<comment type="similarity">
    <text evidence="2 6">Belongs to the FPP/GGPP synthase family.</text>
</comment>
<evidence type="ECO:0000313" key="7">
    <source>
        <dbReference type="EMBL" id="PMD05476.1"/>
    </source>
</evidence>
<dbReference type="SFLD" id="SFLDS00005">
    <property type="entry name" value="Isoprenoid_Synthase_Type_I"/>
    <property type="match status" value="1"/>
</dbReference>
<gene>
    <name evidence="7" type="ORF">CJ199_05525</name>
</gene>
<dbReference type="PANTHER" id="PTHR12001:SF69">
    <property type="entry name" value="ALL TRANS-POLYPRENYL-DIPHOSPHATE SYNTHASE PDSS1"/>
    <property type="match status" value="1"/>
</dbReference>
<dbReference type="PANTHER" id="PTHR12001">
    <property type="entry name" value="GERANYLGERANYL PYROPHOSPHATE SYNTHASE"/>
    <property type="match status" value="1"/>
</dbReference>
<evidence type="ECO:0000256" key="3">
    <source>
        <dbReference type="ARBA" id="ARBA00022679"/>
    </source>
</evidence>
<dbReference type="CDD" id="cd00685">
    <property type="entry name" value="Trans_IPPS_HT"/>
    <property type="match status" value="1"/>
</dbReference>
<dbReference type="PROSITE" id="PS00444">
    <property type="entry name" value="POLYPRENYL_SYNTHASE_2"/>
    <property type="match status" value="1"/>
</dbReference>
<dbReference type="Pfam" id="PF00348">
    <property type="entry name" value="polyprenyl_synt"/>
    <property type="match status" value="1"/>
</dbReference>
<dbReference type="Gene3D" id="1.10.600.10">
    <property type="entry name" value="Farnesyl Diphosphate Synthase"/>
    <property type="match status" value="1"/>
</dbReference>
<dbReference type="GO" id="GO:0046872">
    <property type="term" value="F:metal ion binding"/>
    <property type="evidence" value="ECO:0007669"/>
    <property type="project" value="UniProtKB-KW"/>
</dbReference>
<dbReference type="AlphaFoldDB" id="A0A2N6VMY0"/>
<evidence type="ECO:0000256" key="2">
    <source>
        <dbReference type="ARBA" id="ARBA00006706"/>
    </source>
</evidence>
<dbReference type="OrthoDB" id="4497239at2"/>
<keyword evidence="5" id="KW-0460">Magnesium</keyword>
<organism evidence="7 8">
    <name type="scientific">Brevibacterium paucivorans</name>
    <dbReference type="NCBI Taxonomy" id="170994"/>
    <lineage>
        <taxon>Bacteria</taxon>
        <taxon>Bacillati</taxon>
        <taxon>Actinomycetota</taxon>
        <taxon>Actinomycetes</taxon>
        <taxon>Micrococcales</taxon>
        <taxon>Brevibacteriaceae</taxon>
        <taxon>Brevibacterium</taxon>
    </lineage>
</organism>
<accession>A0A2N6VMY0</accession>
<comment type="caution">
    <text evidence="7">The sequence shown here is derived from an EMBL/GenBank/DDBJ whole genome shotgun (WGS) entry which is preliminary data.</text>
</comment>
<dbReference type="GO" id="GO:0004659">
    <property type="term" value="F:prenyltransferase activity"/>
    <property type="evidence" value="ECO:0007669"/>
    <property type="project" value="InterPro"/>
</dbReference>